<name>A0ABN0VWI4_9GAMM</name>
<sequence length="400" mass="44433">MQVYLVGGAVRDTLLKHPVKDKDFVVVGSSVDEMLGAGFLQVGADFPVFLHPKTQQEYALARTERKQGYGYQGFSVHASPDVTLKEDLMRRDLTINAMAIEVTSLYDDTPLTGDVVDYYGGLNDIEQKVLRHVSDAFIEDPLRVLRVARFYSRYFDMGFTIATETAALMQSLSASGELAHLSADRIWQESSRAMMQRAPQAYWQSLYDIGALHTHFSPLVAAWDNAALRHTIMTALQYAAHFSLDLSQRWALLMMSLCPAWQSQTQPPLKVAASTTDSDKQAADTIRAIGNRAKVPKIHTQFAALFVQHIDSLSKITHLTPAEQMALIHASQAHKQPERLEQLIVTQHALQMALDTIHMQRALDSYHAIGMADIDQSLKGPAIGDALTAARIAHLTQHSL</sequence>
<keyword evidence="3" id="KW-0819">tRNA processing</keyword>
<dbReference type="SUPFAM" id="SSF81891">
    <property type="entry name" value="Poly A polymerase C-terminal region-like"/>
    <property type="match status" value="1"/>
</dbReference>
<dbReference type="RefSeq" id="WP_201505417.1">
    <property type="nucleotide sequence ID" value="NZ_BAAAFR010000005.1"/>
</dbReference>
<gene>
    <name evidence="14" type="ORF">GCM10009129_15910</name>
</gene>
<dbReference type="Gene3D" id="1.10.3090.10">
    <property type="entry name" value="cca-adding enzyme, domain 2"/>
    <property type="match status" value="1"/>
</dbReference>
<dbReference type="InterPro" id="IPR043519">
    <property type="entry name" value="NT_sf"/>
</dbReference>
<keyword evidence="6" id="KW-0547">Nucleotide-binding</keyword>
<dbReference type="InterPro" id="IPR012006">
    <property type="entry name" value="CCA_bact"/>
</dbReference>
<evidence type="ECO:0000259" key="13">
    <source>
        <dbReference type="Pfam" id="PF12627"/>
    </source>
</evidence>
<proteinExistence type="inferred from homology"/>
<evidence type="ECO:0000256" key="8">
    <source>
        <dbReference type="ARBA" id="ARBA00022840"/>
    </source>
</evidence>
<comment type="cofactor">
    <cofactor evidence="1">
        <name>Mg(2+)</name>
        <dbReference type="ChEBI" id="CHEBI:18420"/>
    </cofactor>
</comment>
<dbReference type="PIRSF" id="PIRSF000813">
    <property type="entry name" value="CCA_bact"/>
    <property type="match status" value="1"/>
</dbReference>
<evidence type="ECO:0000256" key="1">
    <source>
        <dbReference type="ARBA" id="ARBA00001946"/>
    </source>
</evidence>
<evidence type="ECO:0000256" key="9">
    <source>
        <dbReference type="ARBA" id="ARBA00022842"/>
    </source>
</evidence>
<keyword evidence="7" id="KW-0692">RNA repair</keyword>
<accession>A0ABN0VWI4</accession>
<keyword evidence="4" id="KW-0548">Nucleotidyltransferase</keyword>
<dbReference type="Pfam" id="PF12627">
    <property type="entry name" value="PolyA_pol_RNAbd"/>
    <property type="match status" value="1"/>
</dbReference>
<keyword evidence="15" id="KW-1185">Reference proteome</keyword>
<evidence type="ECO:0000256" key="10">
    <source>
        <dbReference type="ARBA" id="ARBA00022884"/>
    </source>
</evidence>
<keyword evidence="5" id="KW-0479">Metal-binding</keyword>
<comment type="similarity">
    <text evidence="11">Belongs to the tRNA nucleotidyltransferase/poly(A) polymerase family.</text>
</comment>
<dbReference type="Pfam" id="PF01743">
    <property type="entry name" value="PolyA_pol"/>
    <property type="match status" value="1"/>
</dbReference>
<evidence type="ECO:0000256" key="3">
    <source>
        <dbReference type="ARBA" id="ARBA00022694"/>
    </source>
</evidence>
<organism evidence="14 15">
    <name type="scientific">Psychrobacter aestuarii</name>
    <dbReference type="NCBI Taxonomy" id="556327"/>
    <lineage>
        <taxon>Bacteria</taxon>
        <taxon>Pseudomonadati</taxon>
        <taxon>Pseudomonadota</taxon>
        <taxon>Gammaproteobacteria</taxon>
        <taxon>Moraxellales</taxon>
        <taxon>Moraxellaceae</taxon>
        <taxon>Psychrobacter</taxon>
    </lineage>
</organism>
<comment type="caution">
    <text evidence="14">The sequence shown here is derived from an EMBL/GenBank/DDBJ whole genome shotgun (WGS) entry which is preliminary data.</text>
</comment>
<feature type="domain" description="tRNA nucleotidyltransferase/poly(A) polymerase RNA and SrmB- binding" evidence="13">
    <location>
        <begin position="158"/>
        <end position="220"/>
    </location>
</feature>
<evidence type="ECO:0000256" key="11">
    <source>
        <dbReference type="RuleBase" id="RU003953"/>
    </source>
</evidence>
<evidence type="ECO:0000256" key="7">
    <source>
        <dbReference type="ARBA" id="ARBA00022800"/>
    </source>
</evidence>
<evidence type="ECO:0000256" key="6">
    <source>
        <dbReference type="ARBA" id="ARBA00022741"/>
    </source>
</evidence>
<feature type="domain" description="Poly A polymerase head" evidence="12">
    <location>
        <begin position="3"/>
        <end position="131"/>
    </location>
</feature>
<keyword evidence="2 11" id="KW-0808">Transferase</keyword>
<dbReference type="InterPro" id="IPR002646">
    <property type="entry name" value="PolA_pol_head_dom"/>
</dbReference>
<dbReference type="EMBL" id="BAAAFR010000005">
    <property type="protein sequence ID" value="GAA0319122.1"/>
    <property type="molecule type" value="Genomic_DNA"/>
</dbReference>
<keyword evidence="10 11" id="KW-0694">RNA-binding</keyword>
<evidence type="ECO:0000259" key="12">
    <source>
        <dbReference type="Pfam" id="PF01743"/>
    </source>
</evidence>
<dbReference type="Proteomes" id="UP001501787">
    <property type="component" value="Unassembled WGS sequence"/>
</dbReference>
<dbReference type="InterPro" id="IPR032828">
    <property type="entry name" value="PolyA_RNA-bd"/>
</dbReference>
<evidence type="ECO:0000313" key="14">
    <source>
        <dbReference type="EMBL" id="GAA0319122.1"/>
    </source>
</evidence>
<dbReference type="CDD" id="cd05398">
    <property type="entry name" value="NT_ClassII-CCAase"/>
    <property type="match status" value="1"/>
</dbReference>
<evidence type="ECO:0000313" key="15">
    <source>
        <dbReference type="Proteomes" id="UP001501787"/>
    </source>
</evidence>
<evidence type="ECO:0000256" key="5">
    <source>
        <dbReference type="ARBA" id="ARBA00022723"/>
    </source>
</evidence>
<evidence type="ECO:0000256" key="4">
    <source>
        <dbReference type="ARBA" id="ARBA00022695"/>
    </source>
</evidence>
<dbReference type="PANTHER" id="PTHR47545">
    <property type="entry name" value="MULTIFUNCTIONAL CCA PROTEIN"/>
    <property type="match status" value="1"/>
</dbReference>
<protein>
    <submittedName>
        <fullName evidence="14">Multifunctional CCA addition/repair protein</fullName>
    </submittedName>
</protein>
<reference evidence="14 15" key="1">
    <citation type="journal article" date="2019" name="Int. J. Syst. Evol. Microbiol.">
        <title>The Global Catalogue of Microorganisms (GCM) 10K type strain sequencing project: providing services to taxonomists for standard genome sequencing and annotation.</title>
        <authorList>
            <consortium name="The Broad Institute Genomics Platform"/>
            <consortium name="The Broad Institute Genome Sequencing Center for Infectious Disease"/>
            <person name="Wu L."/>
            <person name="Ma J."/>
        </authorList>
    </citation>
    <scope>NUCLEOTIDE SEQUENCE [LARGE SCALE GENOMIC DNA]</scope>
    <source>
        <strain evidence="14 15">JCM 16343</strain>
    </source>
</reference>
<dbReference type="Gene3D" id="3.30.460.10">
    <property type="entry name" value="Beta Polymerase, domain 2"/>
    <property type="match status" value="1"/>
</dbReference>
<keyword evidence="8" id="KW-0067">ATP-binding</keyword>
<keyword evidence="9" id="KW-0460">Magnesium</keyword>
<dbReference type="SUPFAM" id="SSF81301">
    <property type="entry name" value="Nucleotidyltransferase"/>
    <property type="match status" value="1"/>
</dbReference>
<dbReference type="PANTHER" id="PTHR47545:SF1">
    <property type="entry name" value="MULTIFUNCTIONAL CCA PROTEIN"/>
    <property type="match status" value="1"/>
</dbReference>
<evidence type="ECO:0000256" key="2">
    <source>
        <dbReference type="ARBA" id="ARBA00022679"/>
    </source>
</evidence>
<dbReference type="InterPro" id="IPR050124">
    <property type="entry name" value="tRNA_CCA-adding_enzyme"/>
</dbReference>